<name>A0AC61QTY0_9BACT</name>
<keyword evidence="2" id="KW-1185">Reference proteome</keyword>
<comment type="caution">
    <text evidence="1">The sequence shown here is derived from an EMBL/GenBank/DDBJ whole genome shotgun (WGS) entry which is preliminary data.</text>
</comment>
<dbReference type="EMBL" id="SRZC01000002">
    <property type="protein sequence ID" value="TGX83885.1"/>
    <property type="molecule type" value="Genomic_DNA"/>
</dbReference>
<protein>
    <submittedName>
        <fullName evidence="1">Uncharacterized protein</fullName>
    </submittedName>
</protein>
<reference evidence="1" key="1">
    <citation type="submission" date="2019-04" db="EMBL/GenBank/DDBJ databases">
        <title>Microbes associate with the intestines of laboratory mice.</title>
        <authorList>
            <person name="Navarre W."/>
            <person name="Wong E."/>
            <person name="Huang K."/>
            <person name="Tropini C."/>
            <person name="Ng K."/>
            <person name="Yu B."/>
        </authorList>
    </citation>
    <scope>NUCLEOTIDE SEQUENCE</scope>
    <source>
        <strain evidence="1">NM73_A23</strain>
    </source>
</reference>
<gene>
    <name evidence="1" type="ORF">E5358_01540</name>
</gene>
<accession>A0AC61QTY0</accession>
<evidence type="ECO:0000313" key="2">
    <source>
        <dbReference type="Proteomes" id="UP000308886"/>
    </source>
</evidence>
<dbReference type="Proteomes" id="UP000308886">
    <property type="component" value="Unassembled WGS sequence"/>
</dbReference>
<proteinExistence type="predicted"/>
<organism evidence="1 2">
    <name type="scientific">Palleniella muris</name>
    <dbReference type="NCBI Taxonomy" id="3038145"/>
    <lineage>
        <taxon>Bacteria</taxon>
        <taxon>Pseudomonadati</taxon>
        <taxon>Bacteroidota</taxon>
        <taxon>Bacteroidia</taxon>
        <taxon>Bacteroidales</taxon>
        <taxon>Prevotellaceae</taxon>
        <taxon>Palleniella</taxon>
    </lineage>
</organism>
<sequence length="137" mass="15401">MKETSRKLMIPYIGSIILAAGMVVLYETQIILEGGLAGDVQGEFLTATVMELLTICSIPLALRLFKFRKVRSIIEKEKEDGLFRMALIRMALICLPMLVNTLLYYLYMAPAFGYMAMVGFISMAFITPTVKRCDSEL</sequence>
<evidence type="ECO:0000313" key="1">
    <source>
        <dbReference type="EMBL" id="TGX83885.1"/>
    </source>
</evidence>